<reference key="1">
    <citation type="submission" date="2009-08" db="EMBL/GenBank/DDBJ databases">
        <title>The genome sequence of Spirochaeta thermophila DSM6192.</title>
        <authorList>
            <person name="Angelov A."/>
            <person name="Mientus M."/>
            <person name="Wittenberg S."/>
            <person name="Lehmann R."/>
            <person name="Liesegang H."/>
            <person name="Daniel R."/>
            <person name="Liebl W."/>
        </authorList>
    </citation>
    <scope>NUCLEOTIDE SEQUENCE</scope>
    <source>
        <strain>DSM 6192</strain>
    </source>
</reference>
<gene>
    <name evidence="2" type="ordered locus">STHERM_c21690</name>
</gene>
<feature type="compositionally biased region" description="Pro residues" evidence="1">
    <location>
        <begin position="508"/>
        <end position="569"/>
    </location>
</feature>
<evidence type="ECO:0000313" key="3">
    <source>
        <dbReference type="Proteomes" id="UP000001296"/>
    </source>
</evidence>
<feature type="region of interest" description="Disordered" evidence="1">
    <location>
        <begin position="355"/>
        <end position="382"/>
    </location>
</feature>
<feature type="compositionally biased region" description="Polar residues" evidence="1">
    <location>
        <begin position="575"/>
        <end position="589"/>
    </location>
</feature>
<dbReference type="HOGENOM" id="CLU_408206_0_0_12"/>
<feature type="compositionally biased region" description="Low complexity" evidence="1">
    <location>
        <begin position="648"/>
        <end position="673"/>
    </location>
</feature>
<feature type="compositionally biased region" description="Pro residues" evidence="1">
    <location>
        <begin position="458"/>
        <end position="476"/>
    </location>
</feature>
<dbReference type="Pfam" id="PF01136">
    <property type="entry name" value="Peptidase_U32"/>
    <property type="match status" value="1"/>
</dbReference>
<dbReference type="PRINTS" id="PR01217">
    <property type="entry name" value="PRICHEXTENSN"/>
</dbReference>
<protein>
    <recommendedName>
        <fullName evidence="4">Peptidase U32</fullName>
    </recommendedName>
</protein>
<evidence type="ECO:0000256" key="1">
    <source>
        <dbReference type="SAM" id="MobiDB-lite"/>
    </source>
</evidence>
<dbReference type="SUPFAM" id="SSF51395">
    <property type="entry name" value="FMN-linked oxidoreductases"/>
    <property type="match status" value="1"/>
</dbReference>
<proteinExistence type="predicted"/>
<dbReference type="Proteomes" id="UP000001296">
    <property type="component" value="Chromosome"/>
</dbReference>
<dbReference type="PANTHER" id="PTHR30217:SF10">
    <property type="entry name" value="23S RRNA 5-HYDROXYCYTIDINE C2501 SYNTHASE"/>
    <property type="match status" value="1"/>
</dbReference>
<dbReference type="InterPro" id="IPR001539">
    <property type="entry name" value="Peptidase_U32"/>
</dbReference>
<accession>E0RRC1</accession>
<sequence length="673" mass="70709">MHGHERRPEILAPAGSFAAGIHALEAGVDALYVGLPRFSARAFARNVDMDGLSRLLGAARVRGARVYVALNTLLMDEELPEVCRILEVLSLMGIDGLIVQDLGLIRIVRERFPRLELHASTQMGIHNPDGARVLRDLGARRVILARELELREIARIVEEVPELEYEVFVHGAMCYSVSGMCLASGLLLGRSGNRGVCAQVCRTWQEGPRGEGYYFSMRDLALGERVRELVRVGVRALKIEGRMKSPAYVRAVVGWYRALLEGRGAEGMEEEVRAAFARPWCGGHLEGHEGLVEEGYAGHVGVEAGRVVGAGEGWVEVALEREVGVRDGVGVLLEGRGVRKEGVWWGVERLEVGGRARTTARAGERARIPAPRPVPPGTPLLLASRHDATLPEPSPASFPPSPLHIPLTLHLTPTTLTLTARLPLRTLTRTYPITLSPAHTPHTTLTLLRTLLASYAPPTAPPSPPTSPSPPTPTSPSPSLTSSSPPPSSKPSAGTSSPHWKTSSHSPSPSPSIHPPSPPLPSVTPSPPKAPSPSPHASPPSPPPCSPPSPSPPFPIPSPSSPSPPPPSPTRKDSPNSSTSSTGTRTPDFSSASTTPPTSSGPAPSTNTTPTAPSSSSTTSSTARTGPPSPSSPPTSPPSSSPTHGSKTRATAPSTTTSPHPSSSPGSATAPPP</sequence>
<dbReference type="PANTHER" id="PTHR30217">
    <property type="entry name" value="PEPTIDASE U32 FAMILY"/>
    <property type="match status" value="1"/>
</dbReference>
<evidence type="ECO:0000313" key="2">
    <source>
        <dbReference type="EMBL" id="ADN03098.1"/>
    </source>
</evidence>
<evidence type="ECO:0008006" key="4">
    <source>
        <dbReference type="Google" id="ProtNLM"/>
    </source>
</evidence>
<organism evidence="2 3">
    <name type="scientific">Winmispira thermophila (strain ATCC 49972 / DSM 6192 / RI 19.B1)</name>
    <name type="common">Spirochaeta thermophila</name>
    <dbReference type="NCBI Taxonomy" id="665571"/>
    <lineage>
        <taxon>Bacteria</taxon>
        <taxon>Pseudomonadati</taxon>
        <taxon>Spirochaetota</taxon>
        <taxon>Spirochaetia</taxon>
        <taxon>Winmispirales</taxon>
        <taxon>Winmispiraceae</taxon>
        <taxon>Winmispira</taxon>
    </lineage>
</organism>
<dbReference type="KEGG" id="sta:STHERM_c21690"/>
<dbReference type="PaxDb" id="665571-STHERM_c21690"/>
<dbReference type="InterPro" id="IPR051454">
    <property type="entry name" value="RNA/ubiquinone_mod_enzymes"/>
</dbReference>
<reference evidence="2 3" key="2">
    <citation type="journal article" date="2010" name="J. Bacteriol.">
        <title>Genome sequence of the polysaccharide-degrading, thermophilic anaerobe Spirochaeta thermophila DSM 6192.</title>
        <authorList>
            <person name="Angelov A."/>
            <person name="Liebl S."/>
            <person name="Ballschmiter M."/>
            <person name="Bomeke M."/>
            <person name="Lehmann R."/>
            <person name="Liesegang H."/>
            <person name="Daniel R."/>
            <person name="Liebl W."/>
        </authorList>
    </citation>
    <scope>NUCLEOTIDE SEQUENCE [LARGE SCALE GENOMIC DNA]</scope>
    <source>
        <strain evidence="3">ATCC 49972 / DSM 6192 / RI 19.B1</strain>
    </source>
</reference>
<feature type="region of interest" description="Disordered" evidence="1">
    <location>
        <begin position="455"/>
        <end position="673"/>
    </location>
</feature>
<dbReference type="RefSeq" id="WP_013314936.1">
    <property type="nucleotide sequence ID" value="NC_014484.1"/>
</dbReference>
<feature type="compositionally biased region" description="Low complexity" evidence="1">
    <location>
        <begin position="590"/>
        <end position="626"/>
    </location>
</feature>
<dbReference type="EMBL" id="CP001698">
    <property type="protein sequence ID" value="ADN03098.1"/>
    <property type="molecule type" value="Genomic_DNA"/>
</dbReference>
<feature type="compositionally biased region" description="Pro residues" evidence="1">
    <location>
        <begin position="627"/>
        <end position="640"/>
    </location>
</feature>
<dbReference type="eggNOG" id="COG0826">
    <property type="taxonomic scope" value="Bacteria"/>
</dbReference>
<dbReference type="AlphaFoldDB" id="E0RRC1"/>
<name>E0RRC1_WINT6</name>
<dbReference type="MEROPS" id="U32.003"/>
<feature type="compositionally biased region" description="Low complexity" evidence="1">
    <location>
        <begin position="490"/>
        <end position="507"/>
    </location>
</feature>